<dbReference type="Pfam" id="PF14291">
    <property type="entry name" value="DUF4371"/>
    <property type="match status" value="1"/>
</dbReference>
<evidence type="ECO:0000313" key="2">
    <source>
        <dbReference type="EMBL" id="GAA0147451.1"/>
    </source>
</evidence>
<name>A0AAV3P7Y5_LITER</name>
<gene>
    <name evidence="2" type="ORF">LIER_07145</name>
</gene>
<protein>
    <recommendedName>
        <fullName evidence="1">DUF4371 domain-containing protein</fullName>
    </recommendedName>
</protein>
<accession>A0AAV3P7Y5</accession>
<dbReference type="Proteomes" id="UP001454036">
    <property type="component" value="Unassembled WGS sequence"/>
</dbReference>
<sequence length="253" mass="28432">MHIFFKTKLRFGDSINAQSEPPLEALISPPIPPSIPNETNQKGIYLESDPTKRQQIINYHPNDQDDNQSIVASLSNYTKKEKSNYLIRLKASFEFVKYLVRGRLAFRAYDKSENLVYKGHFREFVEALGRNCEKNGEAIKNTKGNHKMTSLMIQKDVANACAVETVKKIIDDIGDDIFCVQVDESGDTSDNEQMVVVLRFIDNRGFVVERLIGIVHVEETSAIILKGALETLLSGFGLCIAEIRGQGYDGLTI</sequence>
<proteinExistence type="predicted"/>
<dbReference type="PANTHER" id="PTHR45749">
    <property type="match status" value="1"/>
</dbReference>
<keyword evidence="3" id="KW-1185">Reference proteome</keyword>
<dbReference type="InterPro" id="IPR025398">
    <property type="entry name" value="DUF4371"/>
</dbReference>
<reference evidence="2 3" key="1">
    <citation type="submission" date="2024-01" db="EMBL/GenBank/DDBJ databases">
        <title>The complete chloroplast genome sequence of Lithospermum erythrorhizon: insights into the phylogenetic relationship among Boraginaceae species and the maternal lineages of purple gromwells.</title>
        <authorList>
            <person name="Okada T."/>
            <person name="Watanabe K."/>
        </authorList>
    </citation>
    <scope>NUCLEOTIDE SEQUENCE [LARGE SCALE GENOMIC DNA]</scope>
</reference>
<dbReference type="AlphaFoldDB" id="A0AAV3P7Y5"/>
<dbReference type="PANTHER" id="PTHR45749:SF34">
    <property type="entry name" value="ZINC FINGER MYM-TYPE PROTEIN 1-LIKE"/>
    <property type="match status" value="1"/>
</dbReference>
<feature type="domain" description="DUF4371" evidence="1">
    <location>
        <begin position="66"/>
        <end position="251"/>
    </location>
</feature>
<evidence type="ECO:0000259" key="1">
    <source>
        <dbReference type="Pfam" id="PF14291"/>
    </source>
</evidence>
<dbReference type="EMBL" id="BAABME010001082">
    <property type="protein sequence ID" value="GAA0147451.1"/>
    <property type="molecule type" value="Genomic_DNA"/>
</dbReference>
<evidence type="ECO:0000313" key="3">
    <source>
        <dbReference type="Proteomes" id="UP001454036"/>
    </source>
</evidence>
<organism evidence="2 3">
    <name type="scientific">Lithospermum erythrorhizon</name>
    <name type="common">Purple gromwell</name>
    <name type="synonym">Lithospermum officinale var. erythrorhizon</name>
    <dbReference type="NCBI Taxonomy" id="34254"/>
    <lineage>
        <taxon>Eukaryota</taxon>
        <taxon>Viridiplantae</taxon>
        <taxon>Streptophyta</taxon>
        <taxon>Embryophyta</taxon>
        <taxon>Tracheophyta</taxon>
        <taxon>Spermatophyta</taxon>
        <taxon>Magnoliopsida</taxon>
        <taxon>eudicotyledons</taxon>
        <taxon>Gunneridae</taxon>
        <taxon>Pentapetalae</taxon>
        <taxon>asterids</taxon>
        <taxon>lamiids</taxon>
        <taxon>Boraginales</taxon>
        <taxon>Boraginaceae</taxon>
        <taxon>Boraginoideae</taxon>
        <taxon>Lithospermeae</taxon>
        <taxon>Lithospermum</taxon>
    </lineage>
</organism>
<comment type="caution">
    <text evidence="2">The sequence shown here is derived from an EMBL/GenBank/DDBJ whole genome shotgun (WGS) entry which is preliminary data.</text>
</comment>